<feature type="region of interest" description="Disordered" evidence="2">
    <location>
        <begin position="117"/>
        <end position="179"/>
    </location>
</feature>
<feature type="compositionally biased region" description="Polar residues" evidence="2">
    <location>
        <begin position="486"/>
        <end position="499"/>
    </location>
</feature>
<reference evidence="5 6" key="1">
    <citation type="journal article" date="2024" name="IMA Fungus">
        <title>IMA Genome - F19 : A genome assembly and annotation guide to empower mycologists, including annotated draft genome sequences of Ceratocystis pirilliformis, Diaporthe australafricana, Fusarium ophioides, Paecilomyces lecythidis, and Sporothrix stenoceras.</title>
        <authorList>
            <person name="Aylward J."/>
            <person name="Wilson A.M."/>
            <person name="Visagie C.M."/>
            <person name="Spraker J."/>
            <person name="Barnes I."/>
            <person name="Buitendag C."/>
            <person name="Ceriani C."/>
            <person name="Del Mar Angel L."/>
            <person name="du Plessis D."/>
            <person name="Fuchs T."/>
            <person name="Gasser K."/>
            <person name="Kramer D."/>
            <person name="Li W."/>
            <person name="Munsamy K."/>
            <person name="Piso A."/>
            <person name="Price J.L."/>
            <person name="Sonnekus B."/>
            <person name="Thomas C."/>
            <person name="van der Nest A."/>
            <person name="van Dijk A."/>
            <person name="van Heerden A."/>
            <person name="van Vuuren N."/>
            <person name="Yilmaz N."/>
            <person name="Duong T.A."/>
            <person name="van der Merwe N.A."/>
            <person name="Wingfield M.J."/>
            <person name="Wingfield B.D."/>
        </authorList>
    </citation>
    <scope>NUCLEOTIDE SEQUENCE [LARGE SCALE GENOMIC DNA]</scope>
    <source>
        <strain evidence="5 6">CMW 5346</strain>
    </source>
</reference>
<dbReference type="Gene3D" id="1.25.40.10">
    <property type="entry name" value="Tetratricopeptide repeat domain"/>
    <property type="match status" value="1"/>
</dbReference>
<comment type="similarity">
    <text evidence="1">Belongs to the SGT1 family.</text>
</comment>
<evidence type="ECO:0000313" key="5">
    <source>
        <dbReference type="EMBL" id="KAL1893594.1"/>
    </source>
</evidence>
<feature type="compositionally biased region" description="Basic and acidic residues" evidence="2">
    <location>
        <begin position="238"/>
        <end position="250"/>
    </location>
</feature>
<evidence type="ECO:0000259" key="4">
    <source>
        <dbReference type="PROSITE" id="PS51203"/>
    </source>
</evidence>
<feature type="region of interest" description="Disordered" evidence="2">
    <location>
        <begin position="406"/>
        <end position="464"/>
    </location>
</feature>
<comment type="caution">
    <text evidence="5">The sequence shown here is derived from an EMBL/GenBank/DDBJ whole genome shotgun (WGS) entry which is preliminary data.</text>
</comment>
<evidence type="ECO:0000256" key="2">
    <source>
        <dbReference type="SAM" id="MobiDB-lite"/>
    </source>
</evidence>
<dbReference type="EMBL" id="JAWCUI010000037">
    <property type="protein sequence ID" value="KAL1893594.1"/>
    <property type="molecule type" value="Genomic_DNA"/>
</dbReference>
<feature type="compositionally biased region" description="Low complexity" evidence="2">
    <location>
        <begin position="251"/>
        <end position="273"/>
    </location>
</feature>
<feature type="domain" description="SGS" evidence="3">
    <location>
        <begin position="435"/>
        <end position="521"/>
    </location>
</feature>
<keyword evidence="6" id="KW-1185">Reference proteome</keyword>
<sequence length="521" mass="55161">MSATTLYEKGLKAAERKDFAAAVPLLTAAIEASGAANPNPAWLLTRARAEMGTQAYQDALDDADRAYQSALSRQSAQSKRWLVQAQYRRAVALAALKRYADADACCLWSQQLAEGRRFRGGGDDGKDEEDDVRKNVDGEGRYRATLADLPKTLTSNPGHNAASTGGGTGNTLAGVLGQANNNDSTKADWTQAYMWRGVVLRELQKLPMGDPGRRITVSRVPSLPKKRATVKAAPAATETKEVKEVKKEEAQPTTTPAAAAAAPTQTPSASAPAAPAKLRVDMYQTPTTVNLTLYAKGVDAKSLEVKATGNKSVQLSSLPATIAGPSQIVTLALAGSISTSEPVETRVTPYKIELKVVKANAGEKWGHWGEQAAAEGAKKDLKEKQKENVAPAAAAPIVVPVVEAPKAAPAEKAAEKAAEKTAAPSKSTSSAAAPSYPTSSKTGPKNWDKVDLDDDDDEENSNVDDFFKKLYAGSTPEQQRAMMKSFTESNGTSLSTDWSTVGKGPVAVVPPEGVEAKKWEK</sequence>
<evidence type="ECO:0000259" key="3">
    <source>
        <dbReference type="PROSITE" id="PS51048"/>
    </source>
</evidence>
<protein>
    <submittedName>
        <fullName evidence="5">Cochaperone protein</fullName>
    </submittedName>
</protein>
<dbReference type="PROSITE" id="PS51203">
    <property type="entry name" value="CS"/>
    <property type="match status" value="1"/>
</dbReference>
<feature type="region of interest" description="Disordered" evidence="2">
    <location>
        <begin position="226"/>
        <end position="273"/>
    </location>
</feature>
<feature type="compositionally biased region" description="Low complexity" evidence="2">
    <location>
        <begin position="420"/>
        <end position="442"/>
    </location>
</feature>
<dbReference type="Pfam" id="PF05002">
    <property type="entry name" value="SGS"/>
    <property type="match status" value="1"/>
</dbReference>
<dbReference type="InterPro" id="IPR007052">
    <property type="entry name" value="CS_dom"/>
</dbReference>
<evidence type="ECO:0000256" key="1">
    <source>
        <dbReference type="ARBA" id="ARBA00008509"/>
    </source>
</evidence>
<gene>
    <name evidence="5" type="primary">SGT1</name>
    <name evidence="5" type="ORF">Sste5346_006425</name>
</gene>
<dbReference type="Proteomes" id="UP001583186">
    <property type="component" value="Unassembled WGS sequence"/>
</dbReference>
<organism evidence="5 6">
    <name type="scientific">Sporothrix stenoceras</name>
    <dbReference type="NCBI Taxonomy" id="5173"/>
    <lineage>
        <taxon>Eukaryota</taxon>
        <taxon>Fungi</taxon>
        <taxon>Dikarya</taxon>
        <taxon>Ascomycota</taxon>
        <taxon>Pezizomycotina</taxon>
        <taxon>Sordariomycetes</taxon>
        <taxon>Sordariomycetidae</taxon>
        <taxon>Ophiostomatales</taxon>
        <taxon>Ophiostomataceae</taxon>
        <taxon>Sporothrix</taxon>
    </lineage>
</organism>
<dbReference type="PROSITE" id="PS51048">
    <property type="entry name" value="SGS"/>
    <property type="match status" value="1"/>
</dbReference>
<dbReference type="InterPro" id="IPR008978">
    <property type="entry name" value="HSP20-like_chaperone"/>
</dbReference>
<dbReference type="SUPFAM" id="SSF48452">
    <property type="entry name" value="TPR-like"/>
    <property type="match status" value="1"/>
</dbReference>
<dbReference type="InterPro" id="IPR007699">
    <property type="entry name" value="SGS_dom"/>
</dbReference>
<evidence type="ECO:0000313" key="6">
    <source>
        <dbReference type="Proteomes" id="UP001583186"/>
    </source>
</evidence>
<feature type="domain" description="CS" evidence="4">
    <location>
        <begin position="275"/>
        <end position="369"/>
    </location>
</feature>
<dbReference type="Gene3D" id="2.60.40.790">
    <property type="match status" value="1"/>
</dbReference>
<dbReference type="PANTHER" id="PTHR45862">
    <property type="entry name" value="PROTEIN SGT1 HOMOLOG"/>
    <property type="match status" value="1"/>
</dbReference>
<feature type="compositionally biased region" description="Basic and acidic residues" evidence="2">
    <location>
        <begin position="131"/>
        <end position="142"/>
    </location>
</feature>
<dbReference type="InterPro" id="IPR044563">
    <property type="entry name" value="Sgt1-like"/>
</dbReference>
<name>A0ABR3Z047_9PEZI</name>
<dbReference type="InterPro" id="IPR011990">
    <property type="entry name" value="TPR-like_helical_dom_sf"/>
</dbReference>
<dbReference type="SUPFAM" id="SSF49764">
    <property type="entry name" value="HSP20-like chaperones"/>
    <property type="match status" value="1"/>
</dbReference>
<feature type="compositionally biased region" description="Acidic residues" evidence="2">
    <location>
        <begin position="451"/>
        <end position="462"/>
    </location>
</feature>
<accession>A0ABR3Z047</accession>
<feature type="region of interest" description="Disordered" evidence="2">
    <location>
        <begin position="486"/>
        <end position="507"/>
    </location>
</feature>
<proteinExistence type="inferred from homology"/>